<dbReference type="Pfam" id="PF00675">
    <property type="entry name" value="Peptidase_M16"/>
    <property type="match status" value="1"/>
</dbReference>
<evidence type="ECO:0000259" key="18">
    <source>
        <dbReference type="Pfam" id="PF22456"/>
    </source>
</evidence>
<feature type="domain" description="Peptidase M16 N-terminal" evidence="15">
    <location>
        <begin position="21"/>
        <end position="159"/>
    </location>
</feature>
<dbReference type="InterPro" id="IPR011249">
    <property type="entry name" value="Metalloenz_LuxS/M16"/>
</dbReference>
<dbReference type="PANTHER" id="PTHR43690:SF18">
    <property type="entry name" value="INSULIN-DEGRADING ENZYME-RELATED"/>
    <property type="match status" value="1"/>
</dbReference>
<evidence type="ECO:0000256" key="3">
    <source>
        <dbReference type="ARBA" id="ARBA00007261"/>
    </source>
</evidence>
<keyword evidence="6" id="KW-0645">Protease</keyword>
<keyword evidence="8" id="KW-0378">Hydrolase</keyword>
<evidence type="ECO:0000256" key="7">
    <source>
        <dbReference type="ARBA" id="ARBA00022723"/>
    </source>
</evidence>
<keyword evidence="20" id="KW-1185">Reference proteome</keyword>
<dbReference type="InterPro" id="IPR054734">
    <property type="entry name" value="PqqF-like_C_4"/>
</dbReference>
<evidence type="ECO:0000259" key="17">
    <source>
        <dbReference type="Pfam" id="PF16187"/>
    </source>
</evidence>
<evidence type="ECO:0000256" key="9">
    <source>
        <dbReference type="ARBA" id="ARBA00022833"/>
    </source>
</evidence>
<evidence type="ECO:0000259" key="15">
    <source>
        <dbReference type="Pfam" id="PF00675"/>
    </source>
</evidence>
<evidence type="ECO:0000256" key="10">
    <source>
        <dbReference type="ARBA" id="ARBA00023049"/>
    </source>
</evidence>
<evidence type="ECO:0000256" key="4">
    <source>
        <dbReference type="ARBA" id="ARBA00012449"/>
    </source>
</evidence>
<evidence type="ECO:0000256" key="6">
    <source>
        <dbReference type="ARBA" id="ARBA00022670"/>
    </source>
</evidence>
<dbReference type="PROSITE" id="PS00143">
    <property type="entry name" value="INSULINASE"/>
    <property type="match status" value="1"/>
</dbReference>
<comment type="function">
    <text evidence="2">Endopeptidase that degrades small peptides of less than 7 kDa, such as glucagon and insulin.</text>
</comment>
<dbReference type="PANTHER" id="PTHR43690">
    <property type="entry name" value="NARDILYSIN"/>
    <property type="match status" value="1"/>
</dbReference>
<name>A0ABM6YSA7_9VIBR</name>
<evidence type="ECO:0000256" key="8">
    <source>
        <dbReference type="ARBA" id="ARBA00022801"/>
    </source>
</evidence>
<dbReference type="InterPro" id="IPR001431">
    <property type="entry name" value="Pept_M16_Zn_BS"/>
</dbReference>
<keyword evidence="9" id="KW-0862">Zinc</keyword>
<accession>A0ABM6YSA7</accession>
<evidence type="ECO:0000259" key="16">
    <source>
        <dbReference type="Pfam" id="PF05193"/>
    </source>
</evidence>
<dbReference type="RefSeq" id="WP_128810463.1">
    <property type="nucleotide sequence ID" value="NZ_CP032093.1"/>
</dbReference>
<dbReference type="Gene3D" id="3.30.830.10">
    <property type="entry name" value="Metalloenzyme, LuxS/M16 peptidase-like"/>
    <property type="match status" value="4"/>
</dbReference>
<evidence type="ECO:0000256" key="5">
    <source>
        <dbReference type="ARBA" id="ARBA00017565"/>
    </source>
</evidence>
<evidence type="ECO:0000313" key="19">
    <source>
        <dbReference type="EMBL" id="AXY00617.1"/>
    </source>
</evidence>
<dbReference type="InterPro" id="IPR007863">
    <property type="entry name" value="Peptidase_M16_C"/>
</dbReference>
<dbReference type="Pfam" id="PF22456">
    <property type="entry name" value="PqqF-like_C_4"/>
    <property type="match status" value="1"/>
</dbReference>
<gene>
    <name evidence="19" type="ORF">D1115_04585</name>
</gene>
<evidence type="ECO:0000256" key="11">
    <source>
        <dbReference type="ARBA" id="ARBA00029597"/>
    </source>
</evidence>
<dbReference type="SUPFAM" id="SSF63411">
    <property type="entry name" value="LuxS/MPP-like metallohydrolase"/>
    <property type="match status" value="4"/>
</dbReference>
<proteinExistence type="inferred from homology"/>
<dbReference type="EMBL" id="CP032093">
    <property type="protein sequence ID" value="AXY00617.1"/>
    <property type="molecule type" value="Genomic_DNA"/>
</dbReference>
<feature type="domain" description="Peptidase M16 C-terminal" evidence="16">
    <location>
        <begin position="182"/>
        <end position="386"/>
    </location>
</feature>
<keyword evidence="7" id="KW-0479">Metal-binding</keyword>
<comment type="cofactor">
    <cofactor evidence="1">
        <name>Zn(2+)</name>
        <dbReference type="ChEBI" id="CHEBI:29105"/>
    </cofactor>
</comment>
<evidence type="ECO:0000256" key="13">
    <source>
        <dbReference type="ARBA" id="ARBA00033450"/>
    </source>
</evidence>
<sequence length="953" mass="108712">MHLSPNDSNQYRYITLSNALRVLLIHSDTAQQSAAALAVNVGHFDDPDDRQGLAHYLEHMLFLGTEKYPKVGEFQSYISQHGGTNNAWTGTEHTCFFFDVNPNAFEIALDRFSQFFTAPLFNEEALDKERQAVESEYKLKLNDDSRRLYQVNKEIVNPDHPFAKFSVGNLETLGDRDGQSIRDEIVHFHSNEYSADLMTLTLFGPQSLDELQAWVEHMFAGITNHQLRGKTIDVPICVQKDSACDQRGSASTRGKADSILGNSDETLGSTGILIQVEPVKEFRKLILTFPMPGMDQYYSIKPLSYFAHLLGYEGDGSLMLQLKNKGWITSLSAGGGASGSNYRDFTVNCTLTPVGLEHVDDIIQAVFQYLSMIKQDGMNEWRYLEKQAVLESAFRFQEASRPLDLVSHLVINMQHYLPEDTMYGDYKMAGYDEELQQSLLQYLSVENVRATLIAKNLKYNRTAQWYFTPYSVTAFSAEQRRFYQQIDPSWQFLLPEKNPYICYELDPRPFENGGTLPELVEDLEGFRLWHLQDDEFRVPKGVLYVAIDSSHAVASPKNIVKTRLCVEMFLDSLAQETYQAEIAGMGYNMYAHQGGVTLTLSGFSQKLPQLLEVILQRFAAREFNPTRFETIKQQLLRNWRNSSQDRPISQLFNALTGLLQPNNPPYATLVEALEEIEVDELSVFVESILAELHVEMFIYGDWQRQQAHDMATTLKNALRVNEQRYEEALRPLVMLGDSGSFQREVNCNQQDSAVVLYYQCTNTEPRNIALYSLANHLMSATFFHEIRTKQQLGYMVGTGNMPLNRHPGIVLYVQSPNAAPAELVTSIDEFLNAFYMVLLELNDYQWHSSKRGLWNQIATPDTTLRGRAQRLWVAIGNKDTEFNQREKVLEELKTLSRSDMIRFVVNELKPRTANRLIMHTQGIAHEDAPRINLGQEIGSIDEFQLRPKDTGLG</sequence>
<protein>
    <recommendedName>
        <fullName evidence="5">Protease 3</fullName>
        <ecNumber evidence="4">3.4.24.55</ecNumber>
    </recommendedName>
    <alternativeName>
        <fullName evidence="13">Pitrilysin</fullName>
    </alternativeName>
    <alternativeName>
        <fullName evidence="12">Protease III</fullName>
    </alternativeName>
    <alternativeName>
        <fullName evidence="11">Protease pi</fullName>
    </alternativeName>
</protein>
<dbReference type="EC" id="3.4.24.55" evidence="4"/>
<dbReference type="Pfam" id="PF16187">
    <property type="entry name" value="Peptidase_M16_M"/>
    <property type="match status" value="1"/>
</dbReference>
<evidence type="ECO:0000256" key="1">
    <source>
        <dbReference type="ARBA" id="ARBA00001947"/>
    </source>
</evidence>
<reference evidence="19 20" key="1">
    <citation type="submission" date="2018-08" db="EMBL/GenBank/DDBJ databases">
        <title>Genomic taxonomy of the Vibrionaceae family.</title>
        <authorList>
            <person name="Gomez-Gil B."/>
            <person name="Tanaka M."/>
            <person name="Sawabe T."/>
            <person name="Enciso-Ibarra K."/>
        </authorList>
    </citation>
    <scope>NUCLEOTIDE SEQUENCE [LARGE SCALE GENOMIC DNA]</scope>
    <source>
        <strain evidence="19 20">CAIM 1831</strain>
    </source>
</reference>
<evidence type="ECO:0000256" key="2">
    <source>
        <dbReference type="ARBA" id="ARBA00002184"/>
    </source>
</evidence>
<dbReference type="Proteomes" id="UP000262832">
    <property type="component" value="Chromosome I"/>
</dbReference>
<feature type="domain" description="Peptidase M16 middle/third" evidence="17">
    <location>
        <begin position="394"/>
        <end position="671"/>
    </location>
</feature>
<dbReference type="Pfam" id="PF05193">
    <property type="entry name" value="Peptidase_M16_C"/>
    <property type="match status" value="1"/>
</dbReference>
<keyword evidence="10" id="KW-0482">Metalloprotease</keyword>
<organism evidence="19 20">
    <name type="scientific">Vibrio alfacsensis</name>
    <dbReference type="NCBI Taxonomy" id="1074311"/>
    <lineage>
        <taxon>Bacteria</taxon>
        <taxon>Pseudomonadati</taxon>
        <taxon>Pseudomonadota</taxon>
        <taxon>Gammaproteobacteria</taxon>
        <taxon>Vibrionales</taxon>
        <taxon>Vibrionaceae</taxon>
        <taxon>Vibrio</taxon>
    </lineage>
</organism>
<evidence type="ECO:0000256" key="12">
    <source>
        <dbReference type="ARBA" id="ARBA00031184"/>
    </source>
</evidence>
<dbReference type="InterPro" id="IPR050626">
    <property type="entry name" value="Peptidase_M16"/>
</dbReference>
<evidence type="ECO:0000313" key="20">
    <source>
        <dbReference type="Proteomes" id="UP000262832"/>
    </source>
</evidence>
<feature type="domain" description="Coenzyme PQQ synthesis protein F-like C-terminal lobe" evidence="18">
    <location>
        <begin position="773"/>
        <end position="872"/>
    </location>
</feature>
<comment type="similarity">
    <text evidence="3 14">Belongs to the peptidase M16 family.</text>
</comment>
<dbReference type="InterPro" id="IPR011765">
    <property type="entry name" value="Pept_M16_N"/>
</dbReference>
<evidence type="ECO:0000256" key="14">
    <source>
        <dbReference type="RuleBase" id="RU004447"/>
    </source>
</evidence>
<dbReference type="InterPro" id="IPR032632">
    <property type="entry name" value="Peptidase_M16_M"/>
</dbReference>